<reference evidence="4 5" key="1">
    <citation type="submission" date="2018-04" db="EMBL/GenBank/DDBJ databases">
        <title>Complete genome uncultured novel isolate.</title>
        <authorList>
            <person name="Merlino G."/>
        </authorList>
    </citation>
    <scope>NUCLEOTIDE SEQUENCE [LARGE SCALE GENOMIC DNA]</scope>
    <source>
        <strain evidence="5">R1DC9</strain>
    </source>
</reference>
<accession>A0A4D7KBG6</accession>
<sequence>MNKVKGSVFSEEDYLERDGYKLYYKNLGEGNPLLVLHGGPVLDHKYLIEPFSFLSKEFKLIFFDQCACGMSSIPPNDFKLDLNTLLLDIDEVLERIGEDSVNILGHSWGGFLGLNYTLNNPNRVKSLILSNSMPLSRQQWDQEQELLDQRILKSDLQKRNKILQSEQMRKRPSLAIKKLLKISFKPHFKDYDLIDQLTLDIPDDYLKRSELYESLMKEDLINYNLKEDAKKIKCPVLIIYGDTEASIEVKTESSIDSYFQHSYFKLIKNSGHFPFIENPSSYFTAVKKFLSKIAI</sequence>
<evidence type="ECO:0000313" key="4">
    <source>
        <dbReference type="EMBL" id="QCK16768.1"/>
    </source>
</evidence>
<evidence type="ECO:0000256" key="2">
    <source>
        <dbReference type="ARBA" id="ARBA00022801"/>
    </source>
</evidence>
<evidence type="ECO:0000313" key="5">
    <source>
        <dbReference type="Proteomes" id="UP000298616"/>
    </source>
</evidence>
<dbReference type="Proteomes" id="UP000298616">
    <property type="component" value="Chromosome"/>
</dbReference>
<evidence type="ECO:0000259" key="3">
    <source>
        <dbReference type="Pfam" id="PF00561"/>
    </source>
</evidence>
<dbReference type="OrthoDB" id="9796770at2"/>
<dbReference type="EMBL" id="CP028923">
    <property type="protein sequence ID" value="QCK16768.1"/>
    <property type="molecule type" value="Genomic_DNA"/>
</dbReference>
<dbReference type="KEGG" id="fpf:DCC35_19545"/>
<keyword evidence="2" id="KW-0378">Hydrolase</keyword>
<dbReference type="InterPro" id="IPR029058">
    <property type="entry name" value="AB_hydrolase_fold"/>
</dbReference>
<name>A0A4D7KBG6_9BACT</name>
<dbReference type="InterPro" id="IPR000073">
    <property type="entry name" value="AB_hydrolase_1"/>
</dbReference>
<dbReference type="PRINTS" id="PR00793">
    <property type="entry name" value="PROAMNOPTASE"/>
</dbReference>
<dbReference type="Pfam" id="PF00561">
    <property type="entry name" value="Abhydrolase_1"/>
    <property type="match status" value="1"/>
</dbReference>
<dbReference type="GO" id="GO:0006508">
    <property type="term" value="P:proteolysis"/>
    <property type="evidence" value="ECO:0007669"/>
    <property type="project" value="InterPro"/>
</dbReference>
<dbReference type="AlphaFoldDB" id="A0A4D7KBG6"/>
<feature type="domain" description="AB hydrolase-1" evidence="3">
    <location>
        <begin position="31"/>
        <end position="279"/>
    </location>
</feature>
<dbReference type="Gene3D" id="3.40.50.1820">
    <property type="entry name" value="alpha/beta hydrolase"/>
    <property type="match status" value="1"/>
</dbReference>
<dbReference type="RefSeq" id="WP_137092361.1">
    <property type="nucleotide sequence ID" value="NZ_CP028923.1"/>
</dbReference>
<dbReference type="SUPFAM" id="SSF53474">
    <property type="entry name" value="alpha/beta-Hydrolases"/>
    <property type="match status" value="1"/>
</dbReference>
<dbReference type="InterPro" id="IPR002410">
    <property type="entry name" value="Peptidase_S33"/>
</dbReference>
<dbReference type="GO" id="GO:0008233">
    <property type="term" value="F:peptidase activity"/>
    <property type="evidence" value="ECO:0007669"/>
    <property type="project" value="InterPro"/>
</dbReference>
<dbReference type="PANTHER" id="PTHR43798">
    <property type="entry name" value="MONOACYLGLYCEROL LIPASE"/>
    <property type="match status" value="1"/>
</dbReference>
<protein>
    <recommendedName>
        <fullName evidence="3">AB hydrolase-1 domain-containing protein</fullName>
    </recommendedName>
</protein>
<organism evidence="4 5">
    <name type="scientific">Mangrovivirga cuniculi</name>
    <dbReference type="NCBI Taxonomy" id="2715131"/>
    <lineage>
        <taxon>Bacteria</taxon>
        <taxon>Pseudomonadati</taxon>
        <taxon>Bacteroidota</taxon>
        <taxon>Cytophagia</taxon>
        <taxon>Cytophagales</taxon>
        <taxon>Mangrovivirgaceae</taxon>
        <taxon>Mangrovivirga</taxon>
    </lineage>
</organism>
<dbReference type="InterPro" id="IPR050266">
    <property type="entry name" value="AB_hydrolase_sf"/>
</dbReference>
<comment type="similarity">
    <text evidence="1">Belongs to the peptidase S33 family.</text>
</comment>
<keyword evidence="5" id="KW-1185">Reference proteome</keyword>
<proteinExistence type="inferred from homology"/>
<gene>
    <name evidence="4" type="ORF">DCC35_19545</name>
</gene>
<evidence type="ECO:0000256" key="1">
    <source>
        <dbReference type="ARBA" id="ARBA00010088"/>
    </source>
</evidence>